<dbReference type="EMBL" id="HE650823">
    <property type="protein sequence ID" value="CCF57305.1"/>
    <property type="molecule type" value="Genomic_DNA"/>
</dbReference>
<feature type="region of interest" description="Disordered" evidence="1">
    <location>
        <begin position="431"/>
        <end position="455"/>
    </location>
</feature>
<keyword evidence="3" id="KW-1185">Reference proteome</keyword>
<dbReference type="eggNOG" id="ENOG502S3XE">
    <property type="taxonomic scope" value="Eukaryota"/>
</dbReference>
<accession>H2ASF5</accession>
<dbReference type="GeneID" id="13885224"/>
<reference evidence="2 3" key="1">
    <citation type="journal article" date="2011" name="Proc. Natl. Acad. Sci. U.S.A.">
        <title>Evolutionary erosion of yeast sex chromosomes by mating-type switching accidents.</title>
        <authorList>
            <person name="Gordon J.L."/>
            <person name="Armisen D."/>
            <person name="Proux-Wera E."/>
            <person name="Oheigeartaigh S.S."/>
            <person name="Byrne K.P."/>
            <person name="Wolfe K.H."/>
        </authorList>
    </citation>
    <scope>NUCLEOTIDE SEQUENCE [LARGE SCALE GENOMIC DNA]</scope>
    <source>
        <strain evidence="3">ATCC 22294 / BCRC 22015 / CBS 2517 / CECT 1963 / NBRC 1671 / NRRL Y-8276</strain>
    </source>
</reference>
<name>H2ASF5_KAZAF</name>
<feature type="region of interest" description="Disordered" evidence="1">
    <location>
        <begin position="1"/>
        <end position="91"/>
    </location>
</feature>
<dbReference type="InParanoid" id="H2ASF5"/>
<dbReference type="OrthoDB" id="4068351at2759"/>
<evidence type="ECO:0000313" key="3">
    <source>
        <dbReference type="Proteomes" id="UP000005220"/>
    </source>
</evidence>
<dbReference type="HOGENOM" id="CLU_601382_0_0_1"/>
<dbReference type="KEGG" id="kaf:KAFR_0C03130"/>
<evidence type="ECO:0000313" key="2">
    <source>
        <dbReference type="EMBL" id="CCF57305.1"/>
    </source>
</evidence>
<evidence type="ECO:0000256" key="1">
    <source>
        <dbReference type="SAM" id="MobiDB-lite"/>
    </source>
</evidence>
<dbReference type="AlphaFoldDB" id="H2ASF5"/>
<organism evidence="2 3">
    <name type="scientific">Kazachstania africana (strain ATCC 22294 / BCRC 22015 / CBS 2517 / CECT 1963 / NBRC 1671 / NRRL Y-8276)</name>
    <name type="common">Yeast</name>
    <name type="synonym">Kluyveromyces africanus</name>
    <dbReference type="NCBI Taxonomy" id="1071382"/>
    <lineage>
        <taxon>Eukaryota</taxon>
        <taxon>Fungi</taxon>
        <taxon>Dikarya</taxon>
        <taxon>Ascomycota</taxon>
        <taxon>Saccharomycotina</taxon>
        <taxon>Saccharomycetes</taxon>
        <taxon>Saccharomycetales</taxon>
        <taxon>Saccharomycetaceae</taxon>
        <taxon>Kazachstania</taxon>
    </lineage>
</organism>
<dbReference type="STRING" id="1071382.H2ASF5"/>
<protein>
    <submittedName>
        <fullName evidence="2">Uncharacterized protein</fullName>
    </submittedName>
</protein>
<sequence>MKKEEDMSRLQKNAAGLQSKLGNLKLNNPAIEPKKKVFTHPVRFTENHDGNASKSVTTTMSTSSSSSCPSASNSTFNKTGSIEKDISSSSKDTNYNENNRIFHLRLALEQKEKELKELKSGLNQTILKQNDEKIPNLRHPIVSRERDTRKINTRESLTSDSPIRSSTIYGVSKPDTADIISHVSASPYNGSRSGSLKTETSVATTNMSQMKKDRKLLKDIIIPYIHCSIKCFESSVIFHNEANHLSLRFKEIMELQFDEDYKTQLLIEILDNLSFLQRQQTAFLNEELREKKISKQLDSIFESVLNKNWREINDKNQLSKIKEEVFKLLCKSNDLESINQDKKKNILDDQPFSTASVPTINSKVYANVNTPRDINDDQSNTNAYVEDKLTEMSTNSRKSQYRKSMEFVPIGYDNKSLYMKTPQRLGMTRTEEISPLGPNDKTDENSPLQILWQER</sequence>
<dbReference type="RefSeq" id="XP_003956440.1">
    <property type="nucleotide sequence ID" value="XM_003956391.1"/>
</dbReference>
<gene>
    <name evidence="2" type="primary">KAFR0C03130</name>
    <name evidence="2" type="ORF">KAFR_0C03130</name>
</gene>
<proteinExistence type="predicted"/>
<dbReference type="Proteomes" id="UP000005220">
    <property type="component" value="Chromosome 3"/>
</dbReference>
<feature type="compositionally biased region" description="Low complexity" evidence="1">
    <location>
        <begin position="53"/>
        <end position="75"/>
    </location>
</feature>